<evidence type="ECO:0000313" key="5">
    <source>
        <dbReference type="EMBL" id="TMW59414.1"/>
    </source>
</evidence>
<dbReference type="InterPro" id="IPR045379">
    <property type="entry name" value="Crinkler_N"/>
</dbReference>
<evidence type="ECO:0000256" key="3">
    <source>
        <dbReference type="ARBA" id="ARBA00022525"/>
    </source>
</evidence>
<keyword evidence="3" id="KW-0964">Secreted</keyword>
<dbReference type="OrthoDB" id="127907at2759"/>
<dbReference type="GO" id="GO:0005576">
    <property type="term" value="C:extracellular region"/>
    <property type="evidence" value="ECO:0007669"/>
    <property type="project" value="UniProtKB-SubCell"/>
</dbReference>
<feature type="domain" description="Crinkler effector protein N-terminal" evidence="4">
    <location>
        <begin position="24"/>
        <end position="124"/>
    </location>
</feature>
<dbReference type="Proteomes" id="UP000794436">
    <property type="component" value="Unassembled WGS sequence"/>
</dbReference>
<organism evidence="5 6">
    <name type="scientific">Pythium oligandrum</name>
    <name type="common">Mycoparasitic fungus</name>
    <dbReference type="NCBI Taxonomy" id="41045"/>
    <lineage>
        <taxon>Eukaryota</taxon>
        <taxon>Sar</taxon>
        <taxon>Stramenopiles</taxon>
        <taxon>Oomycota</taxon>
        <taxon>Peronosporomycetes</taxon>
        <taxon>Pythiales</taxon>
        <taxon>Pythiaceae</taxon>
        <taxon>Pythium</taxon>
    </lineage>
</organism>
<evidence type="ECO:0000256" key="2">
    <source>
        <dbReference type="ARBA" id="ARBA00004613"/>
    </source>
</evidence>
<comment type="subcellular location">
    <subcellularLocation>
        <location evidence="1">Host cell</location>
    </subcellularLocation>
    <subcellularLocation>
        <location evidence="2">Secreted</location>
    </subcellularLocation>
</comment>
<dbReference type="Pfam" id="PF20147">
    <property type="entry name" value="Crinkler"/>
    <property type="match status" value="1"/>
</dbReference>
<dbReference type="GO" id="GO:0043657">
    <property type="term" value="C:host cell"/>
    <property type="evidence" value="ECO:0007669"/>
    <property type="project" value="UniProtKB-SubCell"/>
</dbReference>
<evidence type="ECO:0000256" key="1">
    <source>
        <dbReference type="ARBA" id="ARBA00004340"/>
    </source>
</evidence>
<dbReference type="EMBL" id="SPLM01000109">
    <property type="protein sequence ID" value="TMW59414.1"/>
    <property type="molecule type" value="Genomic_DNA"/>
</dbReference>
<name>A0A8K1FFX8_PYTOL</name>
<sequence>MQREGSFFLAWALAVEGHNQVSMVTLFCVLLADGSVFPVKVALHEYISKLKDRIKETNPITVQCEADQLKLFLATTKREKKKKKPRRWLKSTDNDVEALERGDIRDRIKQLFEPQEGDIHVLVEVPGPKRRRLGDKVQDASAQWLDDFHALFVKADALPPLASLAAFIESPLPVKIGLDTCTFERTASQVHTSTLEKICVNDTNAHCQKISEHNLLRRLDPPTAGVTKTEFIVYWDTFIRELIATVLAGKGCANRSTSDSTSTSTSGPDMVFVLNDIIVFRAAKREVQDIPRSSGMVVRLNASSVVKDFTKIHSHDGITLNPGQI</sequence>
<reference evidence="5" key="1">
    <citation type="submission" date="2019-03" db="EMBL/GenBank/DDBJ databases">
        <title>Long read genome sequence of the mycoparasitic Pythium oligandrum ATCC 38472 isolated from sugarbeet rhizosphere.</title>
        <authorList>
            <person name="Gaulin E."/>
        </authorList>
    </citation>
    <scope>NUCLEOTIDE SEQUENCE</scope>
    <source>
        <strain evidence="5">ATCC 38472_TT</strain>
    </source>
</reference>
<keyword evidence="6" id="KW-1185">Reference proteome</keyword>
<gene>
    <name evidence="5" type="ORF">Poli38472_004483</name>
</gene>
<protein>
    <recommendedName>
        <fullName evidence="4">Crinkler effector protein N-terminal domain-containing protein</fullName>
    </recommendedName>
</protein>
<dbReference type="AlphaFoldDB" id="A0A8K1FFX8"/>
<evidence type="ECO:0000313" key="6">
    <source>
        <dbReference type="Proteomes" id="UP000794436"/>
    </source>
</evidence>
<accession>A0A8K1FFX8</accession>
<evidence type="ECO:0000259" key="4">
    <source>
        <dbReference type="Pfam" id="PF20147"/>
    </source>
</evidence>
<proteinExistence type="predicted"/>
<comment type="caution">
    <text evidence="5">The sequence shown here is derived from an EMBL/GenBank/DDBJ whole genome shotgun (WGS) entry which is preliminary data.</text>
</comment>